<organism evidence="1 2">
    <name type="scientific">Brachyspira suanatina</name>
    <dbReference type="NCBI Taxonomy" id="381802"/>
    <lineage>
        <taxon>Bacteria</taxon>
        <taxon>Pseudomonadati</taxon>
        <taxon>Spirochaetota</taxon>
        <taxon>Spirochaetia</taxon>
        <taxon>Brachyspirales</taxon>
        <taxon>Brachyspiraceae</taxon>
        <taxon>Brachyspira</taxon>
    </lineage>
</organism>
<name>A0A0G4K5V0_9SPIR</name>
<reference evidence="2" key="1">
    <citation type="submission" date="2015-04" db="EMBL/GenBank/DDBJ databases">
        <authorList>
            <person name="Mushtaq Mamoona"/>
        </authorList>
    </citation>
    <scope>NUCLEOTIDE SEQUENCE [LARGE SCALE GENOMIC DNA]</scope>
    <source>
        <strain evidence="2">AN4859/03</strain>
    </source>
</reference>
<protein>
    <submittedName>
        <fullName evidence="1">Uncharacterized protein</fullName>
    </submittedName>
</protein>
<dbReference type="RefSeq" id="WP_245158054.1">
    <property type="nucleotide sequence ID" value="NZ_CVLB01000001.1"/>
</dbReference>
<proteinExistence type="predicted"/>
<dbReference type="AlphaFoldDB" id="A0A0G4K5V0"/>
<gene>
    <name evidence="1" type="ORF">BRSU_1021</name>
</gene>
<dbReference type="EMBL" id="CVLB01000001">
    <property type="protein sequence ID" value="CRF32783.1"/>
    <property type="molecule type" value="Genomic_DNA"/>
</dbReference>
<dbReference type="Proteomes" id="UP000043763">
    <property type="component" value="Unassembled WGS sequence"/>
</dbReference>
<sequence length="95" mass="11472">MWDFFDKRNDFKFENELRLMIEINSEIQNTDSKSIKIENIKGIPILCSFPIKELDMYKNMFTDEKDIIFHPYDKTLLYKDKKAMLSILEELKSKI</sequence>
<accession>A0A0G4K5V0</accession>
<evidence type="ECO:0000313" key="2">
    <source>
        <dbReference type="Proteomes" id="UP000043763"/>
    </source>
</evidence>
<keyword evidence="2" id="KW-1185">Reference proteome</keyword>
<evidence type="ECO:0000313" key="1">
    <source>
        <dbReference type="EMBL" id="CRF32783.1"/>
    </source>
</evidence>